<comment type="similarity">
    <text evidence="1">Belongs to the LysR transcriptional regulatory family.</text>
</comment>
<reference evidence="6" key="1">
    <citation type="submission" date="2019-04" db="EMBL/GenBank/DDBJ databases">
        <title>Moraxella osloensis CCUG 73412, isolated from corneal scrapings as causative agent of keratitis.</title>
        <authorList>
            <person name="Connolly G."/>
            <person name="Jaen-Luchoro D."/>
            <person name="Pinyeiro-Iglesias B."/>
            <person name="Curry A."/>
            <person name="Knowles S."/>
            <person name="Moore E.R.B."/>
        </authorList>
    </citation>
    <scope>NUCLEOTIDE SEQUENCE</scope>
    <source>
        <strain evidence="6">CCUG 73412</strain>
    </source>
</reference>
<dbReference type="EMBL" id="SSCJ01000004">
    <property type="protein sequence ID" value="MDI4509719.1"/>
    <property type="molecule type" value="Genomic_DNA"/>
</dbReference>
<comment type="caution">
    <text evidence="6">The sequence shown here is derived from an EMBL/GenBank/DDBJ whole genome shotgun (WGS) entry which is preliminary data.</text>
</comment>
<dbReference type="AlphaFoldDB" id="A0AAW6TAL3"/>
<dbReference type="InterPro" id="IPR005119">
    <property type="entry name" value="LysR_subst-bd"/>
</dbReference>
<dbReference type="InterPro" id="IPR036388">
    <property type="entry name" value="WH-like_DNA-bd_sf"/>
</dbReference>
<dbReference type="GO" id="GO:0003700">
    <property type="term" value="F:DNA-binding transcription factor activity"/>
    <property type="evidence" value="ECO:0007669"/>
    <property type="project" value="InterPro"/>
</dbReference>
<evidence type="ECO:0000256" key="3">
    <source>
        <dbReference type="ARBA" id="ARBA00023125"/>
    </source>
</evidence>
<evidence type="ECO:0000313" key="6">
    <source>
        <dbReference type="EMBL" id="MDI4509719.1"/>
    </source>
</evidence>
<keyword evidence="2" id="KW-0805">Transcription regulation</keyword>
<evidence type="ECO:0000256" key="1">
    <source>
        <dbReference type="ARBA" id="ARBA00009437"/>
    </source>
</evidence>
<dbReference type="Gene3D" id="3.40.190.290">
    <property type="match status" value="1"/>
</dbReference>
<evidence type="ECO:0000256" key="4">
    <source>
        <dbReference type="ARBA" id="ARBA00023163"/>
    </source>
</evidence>
<evidence type="ECO:0000256" key="2">
    <source>
        <dbReference type="ARBA" id="ARBA00023015"/>
    </source>
</evidence>
<sequence>MTHSSVNSLEALTQLRIRMDTLKSLQVFRTIVEKGSFTKAADALDMSLAMTSKHLQHLEAYVQAKLLNRNNRNLSLTEVGQQYYAEAVHALDILQQAKTKAHDGSVLPEGKLRIIAPVWFATPYFVNLLAKFQQDYPKIELTVDLENRFTDLIAAGYDLALRVVNTPQDNLIVKPLGKIDFYYVASPRFLAQHEPPTSVEALTNLPGILPNYTHMATTLKPYNSSNNTVMMAQMALTGMGAAILPEWLIEDEIAQGRLVKLFEQPFSSVAIYAVYMNRAFLNLKIRLLIDFLGENLIKND</sequence>
<dbReference type="Gene3D" id="1.10.10.10">
    <property type="entry name" value="Winged helix-like DNA-binding domain superfamily/Winged helix DNA-binding domain"/>
    <property type="match status" value="1"/>
</dbReference>
<dbReference type="SUPFAM" id="SSF53850">
    <property type="entry name" value="Periplasmic binding protein-like II"/>
    <property type="match status" value="1"/>
</dbReference>
<proteinExistence type="inferred from homology"/>
<dbReference type="GO" id="GO:0006351">
    <property type="term" value="P:DNA-templated transcription"/>
    <property type="evidence" value="ECO:0007669"/>
    <property type="project" value="TreeGrafter"/>
</dbReference>
<dbReference type="CDD" id="cd08422">
    <property type="entry name" value="PBP2_CrgA_like"/>
    <property type="match status" value="1"/>
</dbReference>
<dbReference type="FunFam" id="1.10.10.10:FF:000001">
    <property type="entry name" value="LysR family transcriptional regulator"/>
    <property type="match status" value="1"/>
</dbReference>
<keyword evidence="4" id="KW-0804">Transcription</keyword>
<dbReference type="PROSITE" id="PS50931">
    <property type="entry name" value="HTH_LYSR"/>
    <property type="match status" value="1"/>
</dbReference>
<dbReference type="InterPro" id="IPR058163">
    <property type="entry name" value="LysR-type_TF_proteobact-type"/>
</dbReference>
<keyword evidence="3" id="KW-0238">DNA-binding</keyword>
<dbReference type="Pfam" id="PF00126">
    <property type="entry name" value="HTH_1"/>
    <property type="match status" value="1"/>
</dbReference>
<dbReference type="InterPro" id="IPR000847">
    <property type="entry name" value="LysR_HTH_N"/>
</dbReference>
<feature type="domain" description="HTH lysR-type" evidence="5">
    <location>
        <begin position="20"/>
        <end position="77"/>
    </location>
</feature>
<gene>
    <name evidence="6" type="ORF">E6P75_05770</name>
</gene>
<dbReference type="InterPro" id="IPR036390">
    <property type="entry name" value="WH_DNA-bd_sf"/>
</dbReference>
<organism evidence="6">
    <name type="scientific">Faucicola osloensis</name>
    <name type="common">Moraxella osloensis</name>
    <dbReference type="NCBI Taxonomy" id="34062"/>
    <lineage>
        <taxon>Bacteria</taxon>
        <taxon>Pseudomonadati</taxon>
        <taxon>Pseudomonadota</taxon>
        <taxon>Gammaproteobacteria</taxon>
        <taxon>Moraxellales</taxon>
        <taxon>Moraxellaceae</taxon>
        <taxon>Faucicola</taxon>
    </lineage>
</organism>
<name>A0AAW6TAL3_FAUOS</name>
<evidence type="ECO:0000259" key="5">
    <source>
        <dbReference type="PROSITE" id="PS50931"/>
    </source>
</evidence>
<dbReference type="PANTHER" id="PTHR30537:SF35">
    <property type="entry name" value="TRANSCRIPTIONAL REGULATORY PROTEIN"/>
    <property type="match status" value="1"/>
</dbReference>
<dbReference type="PANTHER" id="PTHR30537">
    <property type="entry name" value="HTH-TYPE TRANSCRIPTIONAL REGULATOR"/>
    <property type="match status" value="1"/>
</dbReference>
<accession>A0AAW6TAL3</accession>
<protein>
    <submittedName>
        <fullName evidence="6">LysR family transcriptional regulator</fullName>
    </submittedName>
</protein>
<dbReference type="Pfam" id="PF03466">
    <property type="entry name" value="LysR_substrate"/>
    <property type="match status" value="1"/>
</dbReference>
<dbReference type="GO" id="GO:0043565">
    <property type="term" value="F:sequence-specific DNA binding"/>
    <property type="evidence" value="ECO:0007669"/>
    <property type="project" value="TreeGrafter"/>
</dbReference>
<dbReference type="SUPFAM" id="SSF46785">
    <property type="entry name" value="Winged helix' DNA-binding domain"/>
    <property type="match status" value="1"/>
</dbReference>